<dbReference type="RefSeq" id="WP_188761047.1">
    <property type="nucleotide sequence ID" value="NZ_BMJM01000001.1"/>
</dbReference>
<dbReference type="EMBL" id="BMJM01000001">
    <property type="protein sequence ID" value="GGD99386.1"/>
    <property type="molecule type" value="Genomic_DNA"/>
</dbReference>
<reference evidence="5" key="2">
    <citation type="submission" date="2020-09" db="EMBL/GenBank/DDBJ databases">
        <authorList>
            <person name="Sun Q."/>
            <person name="Zhou Y."/>
        </authorList>
    </citation>
    <scope>NUCLEOTIDE SEQUENCE</scope>
    <source>
        <strain evidence="5">CGMCC 1.15519</strain>
    </source>
</reference>
<evidence type="ECO:0000256" key="2">
    <source>
        <dbReference type="ARBA" id="ARBA00022729"/>
    </source>
</evidence>
<protein>
    <recommendedName>
        <fullName evidence="7">VacJ family lipoprotein</fullName>
    </recommendedName>
</protein>
<evidence type="ECO:0000256" key="3">
    <source>
        <dbReference type="SAM" id="MobiDB-lite"/>
    </source>
</evidence>
<feature type="region of interest" description="Disordered" evidence="3">
    <location>
        <begin position="240"/>
        <end position="277"/>
    </location>
</feature>
<comment type="caution">
    <text evidence="5">The sequence shown here is derived from an EMBL/GenBank/DDBJ whole genome shotgun (WGS) entry which is preliminary data.</text>
</comment>
<evidence type="ECO:0008006" key="7">
    <source>
        <dbReference type="Google" id="ProtNLM"/>
    </source>
</evidence>
<evidence type="ECO:0000313" key="5">
    <source>
        <dbReference type="EMBL" id="GGD99386.1"/>
    </source>
</evidence>
<comment type="similarity">
    <text evidence="1">Belongs to the MlaA family.</text>
</comment>
<keyword evidence="6" id="KW-1185">Reference proteome</keyword>
<evidence type="ECO:0000256" key="4">
    <source>
        <dbReference type="SAM" id="SignalP"/>
    </source>
</evidence>
<accession>A0A916ZJE3</accession>
<keyword evidence="2 4" id="KW-0732">Signal</keyword>
<dbReference type="Proteomes" id="UP000635071">
    <property type="component" value="Unassembled WGS sequence"/>
</dbReference>
<proteinExistence type="inferred from homology"/>
<dbReference type="PRINTS" id="PR01805">
    <property type="entry name" value="VACJLIPOPROT"/>
</dbReference>
<dbReference type="PROSITE" id="PS51257">
    <property type="entry name" value="PROKAR_LIPOPROTEIN"/>
    <property type="match status" value="1"/>
</dbReference>
<dbReference type="Pfam" id="PF04333">
    <property type="entry name" value="MlaA"/>
    <property type="match status" value="1"/>
</dbReference>
<sequence length="277" mass="29825">MRRLARFPALKLVPAILLAGSVLLAGCATPRAGGLEVAEADRWEGTNRRVYAFNKKIDRYALKPISQTYRAVVPKAARNGITNVYSTYGEPANFLNAVLQGKIKQAFRTLDRALLNVTLGVGGLGDVATDLGRPEESEDFGQTFAAWGIESGPYMVLPLFGPSTLRDSFGLGADIFLDPADFARNAAFSPSIYWRAGQIATRLINFRARITEQGGDALLADSLDEYTLVKSIYLQNRRSALYDGNPPLDPEDSGETELPADLPADPAPAAPAPSPAP</sequence>
<evidence type="ECO:0000256" key="1">
    <source>
        <dbReference type="ARBA" id="ARBA00010634"/>
    </source>
</evidence>
<dbReference type="GO" id="GO:0120010">
    <property type="term" value="P:intermembrane phospholipid transfer"/>
    <property type="evidence" value="ECO:0007669"/>
    <property type="project" value="TreeGrafter"/>
</dbReference>
<feature type="compositionally biased region" description="Pro residues" evidence="3">
    <location>
        <begin position="265"/>
        <end position="277"/>
    </location>
</feature>
<reference evidence="5" key="1">
    <citation type="journal article" date="2014" name="Int. J. Syst. Evol. Microbiol.">
        <title>Complete genome sequence of Corynebacterium casei LMG S-19264T (=DSM 44701T), isolated from a smear-ripened cheese.</title>
        <authorList>
            <consortium name="US DOE Joint Genome Institute (JGI-PGF)"/>
            <person name="Walter F."/>
            <person name="Albersmeier A."/>
            <person name="Kalinowski J."/>
            <person name="Ruckert C."/>
        </authorList>
    </citation>
    <scope>NUCLEOTIDE SEQUENCE</scope>
    <source>
        <strain evidence="5">CGMCC 1.15519</strain>
    </source>
</reference>
<dbReference type="InterPro" id="IPR007428">
    <property type="entry name" value="MlaA"/>
</dbReference>
<dbReference type="PANTHER" id="PTHR30035">
    <property type="entry name" value="LIPOPROTEIN VACJ-RELATED"/>
    <property type="match status" value="1"/>
</dbReference>
<dbReference type="GO" id="GO:0016020">
    <property type="term" value="C:membrane"/>
    <property type="evidence" value="ECO:0007669"/>
    <property type="project" value="InterPro"/>
</dbReference>
<organism evidence="5 6">
    <name type="scientific">Sandarakinorhabdus glacialis</name>
    <dbReference type="NCBI Taxonomy" id="1614636"/>
    <lineage>
        <taxon>Bacteria</taxon>
        <taxon>Pseudomonadati</taxon>
        <taxon>Pseudomonadota</taxon>
        <taxon>Alphaproteobacteria</taxon>
        <taxon>Sphingomonadales</taxon>
        <taxon>Sphingosinicellaceae</taxon>
        <taxon>Sandarakinorhabdus</taxon>
    </lineage>
</organism>
<evidence type="ECO:0000313" key="6">
    <source>
        <dbReference type="Proteomes" id="UP000635071"/>
    </source>
</evidence>
<name>A0A916ZJE3_9SPHN</name>
<feature type="chain" id="PRO_5037938818" description="VacJ family lipoprotein" evidence="4">
    <location>
        <begin position="25"/>
        <end position="277"/>
    </location>
</feature>
<gene>
    <name evidence="5" type="ORF">GCM10011529_01900</name>
</gene>
<feature type="signal peptide" evidence="4">
    <location>
        <begin position="1"/>
        <end position="24"/>
    </location>
</feature>
<dbReference type="AlphaFoldDB" id="A0A916ZJE3"/>
<dbReference type="PANTHER" id="PTHR30035:SF3">
    <property type="entry name" value="INTERMEMBRANE PHOSPHOLIPID TRANSPORT SYSTEM LIPOPROTEIN MLAA"/>
    <property type="match status" value="1"/>
</dbReference>